<dbReference type="AlphaFoldDB" id="A0A538TZD3"/>
<dbReference type="Proteomes" id="UP000319836">
    <property type="component" value="Unassembled WGS sequence"/>
</dbReference>
<feature type="compositionally biased region" description="Basic and acidic residues" evidence="1">
    <location>
        <begin position="325"/>
        <end position="334"/>
    </location>
</feature>
<evidence type="ECO:0000313" key="2">
    <source>
        <dbReference type="EMBL" id="TMQ69015.1"/>
    </source>
</evidence>
<accession>A0A538TZD3</accession>
<dbReference type="PANTHER" id="PTHR30348:SF4">
    <property type="entry name" value="DUF72 DOMAIN-CONTAINING PROTEIN"/>
    <property type="match status" value="1"/>
</dbReference>
<reference evidence="2 3" key="1">
    <citation type="journal article" date="2019" name="Nat. Microbiol.">
        <title>Mediterranean grassland soil C-N compound turnover is dependent on rainfall and depth, and is mediated by genomically divergent microorganisms.</title>
        <authorList>
            <person name="Diamond S."/>
            <person name="Andeer P.F."/>
            <person name="Li Z."/>
            <person name="Crits-Christoph A."/>
            <person name="Burstein D."/>
            <person name="Anantharaman K."/>
            <person name="Lane K.R."/>
            <person name="Thomas B.C."/>
            <person name="Pan C."/>
            <person name="Northen T.R."/>
            <person name="Banfield J.F."/>
        </authorList>
    </citation>
    <scope>NUCLEOTIDE SEQUENCE [LARGE SCALE GENOMIC DNA]</scope>
    <source>
        <strain evidence="2">WS_10</strain>
    </source>
</reference>
<dbReference type="InterPro" id="IPR036520">
    <property type="entry name" value="UPF0759_sf"/>
</dbReference>
<sequence>MTATRRAAQAALRIGISGWNYRSWRGVFYPKGLPHRRELEYASRQLNSIEINGTFYSLQRPEYFRRWYEATPKSFLFAVKGSRFVTHMKKLREVETPLANFFASGPLALEEKLGPILWQFGPQWPLDLERLERFLALLPRGTADAVKLARRHDARVKGRAWTRTDRDRPIRHAIEPRHPSWFRPPLLRLLRRHKVALVFADTAAAFPYAEDVTADFVYVRLHGTAPIYAGGYSEEHLALWAARIKTWTCGSEPEDAVRVDIRPARRLARRDAYVYFDNDAKVHAPFDALSLARKLEVAPGCEADLRLADVNRPAISASVLTPEEQGARRAEAAARWRPRAANADPPREARARAERGTGT</sequence>
<dbReference type="Gene3D" id="3.20.20.410">
    <property type="entry name" value="Protein of unknown function UPF0759"/>
    <property type="match status" value="1"/>
</dbReference>
<evidence type="ECO:0000313" key="3">
    <source>
        <dbReference type="Proteomes" id="UP000319836"/>
    </source>
</evidence>
<organism evidence="2 3">
    <name type="scientific">Eiseniibacteriota bacterium</name>
    <dbReference type="NCBI Taxonomy" id="2212470"/>
    <lineage>
        <taxon>Bacteria</taxon>
        <taxon>Candidatus Eiseniibacteriota</taxon>
    </lineage>
</organism>
<feature type="compositionally biased region" description="Low complexity" evidence="1">
    <location>
        <begin position="335"/>
        <end position="344"/>
    </location>
</feature>
<comment type="caution">
    <text evidence="2">The sequence shown here is derived from an EMBL/GenBank/DDBJ whole genome shotgun (WGS) entry which is preliminary data.</text>
</comment>
<proteinExistence type="predicted"/>
<dbReference type="PANTHER" id="PTHR30348">
    <property type="entry name" value="UNCHARACTERIZED PROTEIN YECE"/>
    <property type="match status" value="1"/>
</dbReference>
<dbReference type="EMBL" id="VBPA01000351">
    <property type="protein sequence ID" value="TMQ69015.1"/>
    <property type="molecule type" value="Genomic_DNA"/>
</dbReference>
<evidence type="ECO:0000256" key="1">
    <source>
        <dbReference type="SAM" id="MobiDB-lite"/>
    </source>
</evidence>
<dbReference type="SUPFAM" id="SSF117396">
    <property type="entry name" value="TM1631-like"/>
    <property type="match status" value="1"/>
</dbReference>
<feature type="compositionally biased region" description="Basic and acidic residues" evidence="1">
    <location>
        <begin position="345"/>
        <end position="359"/>
    </location>
</feature>
<dbReference type="Pfam" id="PF01904">
    <property type="entry name" value="DUF72"/>
    <property type="match status" value="1"/>
</dbReference>
<protein>
    <submittedName>
        <fullName evidence="2">DUF72 domain-containing protein</fullName>
    </submittedName>
</protein>
<dbReference type="InterPro" id="IPR002763">
    <property type="entry name" value="DUF72"/>
</dbReference>
<gene>
    <name evidence="2" type="ORF">E6K80_13125</name>
</gene>
<feature type="region of interest" description="Disordered" evidence="1">
    <location>
        <begin position="321"/>
        <end position="359"/>
    </location>
</feature>
<name>A0A538TZD3_UNCEI</name>